<evidence type="ECO:0000256" key="1">
    <source>
        <dbReference type="SAM" id="Phobius"/>
    </source>
</evidence>
<evidence type="ECO:0000313" key="4">
    <source>
        <dbReference type="Proteomes" id="UP000288024"/>
    </source>
</evidence>
<keyword evidence="1" id="KW-0472">Membrane</keyword>
<feature type="domain" description="YdbS-like PH" evidence="2">
    <location>
        <begin position="65"/>
        <end position="140"/>
    </location>
</feature>
<feature type="transmembrane region" description="Helical" evidence="1">
    <location>
        <begin position="384"/>
        <end position="408"/>
    </location>
</feature>
<feature type="transmembrane region" description="Helical" evidence="1">
    <location>
        <begin position="14"/>
        <end position="36"/>
    </location>
</feature>
<feature type="domain" description="YdbS-like PH" evidence="2">
    <location>
        <begin position="403"/>
        <end position="473"/>
    </location>
</feature>
<dbReference type="EMBL" id="RZTZ01000021">
    <property type="protein sequence ID" value="RVT56915.1"/>
    <property type="molecule type" value="Genomic_DNA"/>
</dbReference>
<dbReference type="AlphaFoldDB" id="A0A3S2WZ31"/>
<evidence type="ECO:0000313" key="3">
    <source>
        <dbReference type="EMBL" id="RVT56915.1"/>
    </source>
</evidence>
<dbReference type="PIRSF" id="PIRSF026631">
    <property type="entry name" value="UCP026631"/>
    <property type="match status" value="1"/>
</dbReference>
<feature type="transmembrane region" description="Helical" evidence="1">
    <location>
        <begin position="228"/>
        <end position="253"/>
    </location>
</feature>
<feature type="domain" description="YdbS-like PH" evidence="2">
    <location>
        <begin position="257"/>
        <end position="336"/>
    </location>
</feature>
<proteinExistence type="predicted"/>
<keyword evidence="1" id="KW-0812">Transmembrane</keyword>
<dbReference type="InterPro" id="IPR014529">
    <property type="entry name" value="UCP026631"/>
</dbReference>
<evidence type="ECO:0000259" key="2">
    <source>
        <dbReference type="Pfam" id="PF03703"/>
    </source>
</evidence>
<keyword evidence="1" id="KW-1133">Transmembrane helix</keyword>
<gene>
    <name evidence="3" type="ORF">EM808_26315</name>
</gene>
<feature type="transmembrane region" description="Helical" evidence="1">
    <location>
        <begin position="361"/>
        <end position="378"/>
    </location>
</feature>
<dbReference type="RefSeq" id="WP_127742467.1">
    <property type="nucleotide sequence ID" value="NZ_RZTZ01000021.1"/>
</dbReference>
<dbReference type="InterPro" id="IPR005182">
    <property type="entry name" value="YdbS-like_PH"/>
</dbReference>
<dbReference type="Pfam" id="PF03703">
    <property type="entry name" value="bPH_2"/>
    <property type="match status" value="3"/>
</dbReference>
<comment type="caution">
    <text evidence="3">The sequence shown here is derived from an EMBL/GenBank/DDBJ whole genome shotgun (WGS) entry which is preliminary data.</text>
</comment>
<name>A0A3S2WZ31_9BACI</name>
<sequence>MEGRTARLHPVKMLLDFVSLIKTNFIIIFFLYVIHFGTDSKLWLASQYLFAVFILLAIVYNFFNWCFYRYTVKDEAIHISSGVIKKSERVISLSKIQNIQKRTTVIHKLFNISSITMETGESGDNGSIALAAVSKQEADWLETIASIVYDEEISEASEEEKDPDSIVETQNEREIHFIASKKDVLKASFTSLSFFALIPVVFTIYSNMEDLLPVTSIMGDWLKAIMRYWWLIAITLVIFTFIAIAFGVITTYWRYGKYQILSDSKRIYIRKGLVDEVAFSILKEKVQAIEVIQSPLKRILRLAEVKLVSAGETGEEDLKTNSLYPFLPVNRAYEIVHELLPEYKILPNMTSLPKTALVAKMLRPSILWLAALVGLIIFKQNLWYVSFAVLLIVYILRLLDFLNSSYIVKDEYMQMRTGSLETSLFLTKRSKVIEVEVAQSRWQRRFGLAKMGIVNRSKPIVHTSIKDVPYDAAVDFYYWYKKRGKDIRIEKQ</sequence>
<organism evidence="3 4">
    <name type="scientific">Niallia taxi</name>
    <dbReference type="NCBI Taxonomy" id="2499688"/>
    <lineage>
        <taxon>Bacteria</taxon>
        <taxon>Bacillati</taxon>
        <taxon>Bacillota</taxon>
        <taxon>Bacilli</taxon>
        <taxon>Bacillales</taxon>
        <taxon>Bacillaceae</taxon>
        <taxon>Niallia</taxon>
    </lineage>
</organism>
<keyword evidence="4" id="KW-1185">Reference proteome</keyword>
<dbReference type="PANTHER" id="PTHR34473">
    <property type="entry name" value="UPF0699 TRANSMEMBRANE PROTEIN YDBS"/>
    <property type="match status" value="1"/>
</dbReference>
<feature type="transmembrane region" description="Helical" evidence="1">
    <location>
        <begin position="42"/>
        <end position="63"/>
    </location>
</feature>
<reference evidence="3 4" key="1">
    <citation type="submission" date="2019-01" db="EMBL/GenBank/DDBJ databases">
        <title>Bacillus sp. M5HDSG1-1, whole genome shotgun sequence.</title>
        <authorList>
            <person name="Tuo L."/>
        </authorList>
    </citation>
    <scope>NUCLEOTIDE SEQUENCE [LARGE SCALE GENOMIC DNA]</scope>
    <source>
        <strain evidence="3 4">M5HDSG1-1</strain>
    </source>
</reference>
<dbReference type="PANTHER" id="PTHR34473:SF2">
    <property type="entry name" value="UPF0699 TRANSMEMBRANE PROTEIN YDBT"/>
    <property type="match status" value="1"/>
</dbReference>
<dbReference type="Proteomes" id="UP000288024">
    <property type="component" value="Unassembled WGS sequence"/>
</dbReference>
<feature type="transmembrane region" description="Helical" evidence="1">
    <location>
        <begin position="189"/>
        <end position="208"/>
    </location>
</feature>
<accession>A0A3S2WZ31</accession>
<protein>
    <recommendedName>
        <fullName evidence="2">YdbS-like PH domain-containing protein</fullName>
    </recommendedName>
</protein>